<protein>
    <submittedName>
        <fullName evidence="1">Uncharacterized protein</fullName>
    </submittedName>
</protein>
<sequence>KTPVAAIRQRLQRLSFTPNSQFYAVVGTASMSLVLVTRMQLPRLYYTIQINQDNTHLGVNGMTNGWKYVTIWVICQQRYYFKFISTESYDLFFQVLRAGKYHDFTSALEGD</sequence>
<proteinExistence type="predicted"/>
<evidence type="ECO:0000313" key="1">
    <source>
        <dbReference type="EMBL" id="GAG23500.1"/>
    </source>
</evidence>
<accession>X0VYY4</accession>
<gene>
    <name evidence="1" type="ORF">S01H1_51485</name>
</gene>
<dbReference type="AlphaFoldDB" id="X0VYY4"/>
<comment type="caution">
    <text evidence="1">The sequence shown here is derived from an EMBL/GenBank/DDBJ whole genome shotgun (WGS) entry which is preliminary data.</text>
</comment>
<organism evidence="1">
    <name type="scientific">marine sediment metagenome</name>
    <dbReference type="NCBI Taxonomy" id="412755"/>
    <lineage>
        <taxon>unclassified sequences</taxon>
        <taxon>metagenomes</taxon>
        <taxon>ecological metagenomes</taxon>
    </lineage>
</organism>
<feature type="non-terminal residue" evidence="1">
    <location>
        <position position="1"/>
    </location>
</feature>
<name>X0VYY4_9ZZZZ</name>
<reference evidence="1" key="1">
    <citation type="journal article" date="2014" name="Front. Microbiol.">
        <title>High frequency of phylogenetically diverse reductive dehalogenase-homologous genes in deep subseafloor sedimentary metagenomes.</title>
        <authorList>
            <person name="Kawai M."/>
            <person name="Futagami T."/>
            <person name="Toyoda A."/>
            <person name="Takaki Y."/>
            <person name="Nishi S."/>
            <person name="Hori S."/>
            <person name="Arai W."/>
            <person name="Tsubouchi T."/>
            <person name="Morono Y."/>
            <person name="Uchiyama I."/>
            <person name="Ito T."/>
            <person name="Fujiyama A."/>
            <person name="Inagaki F."/>
            <person name="Takami H."/>
        </authorList>
    </citation>
    <scope>NUCLEOTIDE SEQUENCE</scope>
    <source>
        <strain evidence="1">Expedition CK06-06</strain>
    </source>
</reference>
<dbReference type="EMBL" id="BARS01033221">
    <property type="protein sequence ID" value="GAG23500.1"/>
    <property type="molecule type" value="Genomic_DNA"/>
</dbReference>